<feature type="signal peptide" evidence="1">
    <location>
        <begin position="1"/>
        <end position="27"/>
    </location>
</feature>
<protein>
    <submittedName>
        <fullName evidence="2">Uncharacterized protein</fullName>
    </submittedName>
</protein>
<proteinExistence type="predicted"/>
<dbReference type="RefSeq" id="WP_175563743.1">
    <property type="nucleotide sequence ID" value="NZ_FRXO01000009.1"/>
</dbReference>
<feature type="chain" id="PRO_5012568331" evidence="1">
    <location>
        <begin position="28"/>
        <end position="50"/>
    </location>
</feature>
<evidence type="ECO:0000313" key="3">
    <source>
        <dbReference type="Proteomes" id="UP000186406"/>
    </source>
</evidence>
<evidence type="ECO:0000313" key="2">
    <source>
        <dbReference type="EMBL" id="SHO67001.1"/>
    </source>
</evidence>
<organism evidence="2 3">
    <name type="scientific">Pseudoxanthobacter soli DSM 19599</name>
    <dbReference type="NCBI Taxonomy" id="1123029"/>
    <lineage>
        <taxon>Bacteria</taxon>
        <taxon>Pseudomonadati</taxon>
        <taxon>Pseudomonadota</taxon>
        <taxon>Alphaproteobacteria</taxon>
        <taxon>Hyphomicrobiales</taxon>
        <taxon>Segnochrobactraceae</taxon>
        <taxon>Pseudoxanthobacter</taxon>
    </lineage>
</organism>
<name>A0A1M7ZQ63_9HYPH</name>
<reference evidence="2 3" key="1">
    <citation type="submission" date="2016-12" db="EMBL/GenBank/DDBJ databases">
        <authorList>
            <person name="Song W.-J."/>
            <person name="Kurnit D.M."/>
        </authorList>
    </citation>
    <scope>NUCLEOTIDE SEQUENCE [LARGE SCALE GENOMIC DNA]</scope>
    <source>
        <strain evidence="2 3">DSM 19599</strain>
    </source>
</reference>
<dbReference type="Proteomes" id="UP000186406">
    <property type="component" value="Unassembled WGS sequence"/>
</dbReference>
<dbReference type="STRING" id="1123029.SAMN02745172_03663"/>
<gene>
    <name evidence="2" type="ORF">SAMN02745172_03663</name>
</gene>
<accession>A0A1M7ZQ63</accession>
<keyword evidence="1" id="KW-0732">Signal</keyword>
<keyword evidence="3" id="KW-1185">Reference proteome</keyword>
<dbReference type="EMBL" id="FRXO01000009">
    <property type="protein sequence ID" value="SHO67001.1"/>
    <property type="molecule type" value="Genomic_DNA"/>
</dbReference>
<sequence>MSKIALLALAVAAALGGLVLTATTGKAQDARCAVTCNGTDNACYRACTGQ</sequence>
<evidence type="ECO:0000256" key="1">
    <source>
        <dbReference type="SAM" id="SignalP"/>
    </source>
</evidence>
<dbReference type="AlphaFoldDB" id="A0A1M7ZQ63"/>